<dbReference type="InterPro" id="IPR023170">
    <property type="entry name" value="HhH_base_excis_C"/>
</dbReference>
<dbReference type="FunFam" id="1.10.340.30:FF:000001">
    <property type="entry name" value="Endonuclease III"/>
    <property type="match status" value="1"/>
</dbReference>
<evidence type="ECO:0000256" key="9">
    <source>
        <dbReference type="ARBA" id="ARBA00023295"/>
    </source>
</evidence>
<dbReference type="PIRSF" id="PIRSF001435">
    <property type="entry name" value="Nth"/>
    <property type="match status" value="1"/>
</dbReference>
<keyword evidence="2 10" id="KW-0004">4Fe-4S</keyword>
<dbReference type="SMART" id="SM00478">
    <property type="entry name" value="ENDO3c"/>
    <property type="match status" value="1"/>
</dbReference>
<keyword evidence="4 10" id="KW-0227">DNA damage</keyword>
<comment type="catalytic activity">
    <reaction evidence="10">
        <text>2'-deoxyribonucleotide-(2'-deoxyribose 5'-phosphate)-2'-deoxyribonucleotide-DNA = a 3'-end 2'-deoxyribonucleotide-(2,3-dehydro-2,3-deoxyribose 5'-phosphate)-DNA + a 5'-end 5'-phospho-2'-deoxyribonucleoside-DNA + H(+)</text>
        <dbReference type="Rhea" id="RHEA:66592"/>
        <dbReference type="Rhea" id="RHEA-COMP:13180"/>
        <dbReference type="Rhea" id="RHEA-COMP:16897"/>
        <dbReference type="Rhea" id="RHEA-COMP:17067"/>
        <dbReference type="ChEBI" id="CHEBI:15378"/>
        <dbReference type="ChEBI" id="CHEBI:136412"/>
        <dbReference type="ChEBI" id="CHEBI:157695"/>
        <dbReference type="ChEBI" id="CHEBI:167181"/>
        <dbReference type="EC" id="4.2.99.18"/>
    </reaction>
</comment>
<keyword evidence="5 10" id="KW-0378">Hydrolase</keyword>
<dbReference type="GO" id="GO:0051539">
    <property type="term" value="F:4 iron, 4 sulfur cluster binding"/>
    <property type="evidence" value="ECO:0007669"/>
    <property type="project" value="UniProtKB-UniRule"/>
</dbReference>
<dbReference type="PANTHER" id="PTHR10359">
    <property type="entry name" value="A/G-SPECIFIC ADENINE GLYCOSYLASE/ENDONUCLEASE III"/>
    <property type="match status" value="1"/>
</dbReference>
<keyword evidence="12" id="KW-0255">Endonuclease</keyword>
<evidence type="ECO:0000256" key="10">
    <source>
        <dbReference type="HAMAP-Rule" id="MF_00942"/>
    </source>
</evidence>
<dbReference type="InterPro" id="IPR011257">
    <property type="entry name" value="DNA_glycosylase"/>
</dbReference>
<feature type="binding site" evidence="10">
    <location>
        <position position="207"/>
    </location>
    <ligand>
        <name>[4Fe-4S] cluster</name>
        <dbReference type="ChEBI" id="CHEBI:49883"/>
    </ligand>
</feature>
<dbReference type="GO" id="GO:0140078">
    <property type="term" value="F:class I DNA-(apurinic or apyrimidinic site) endonuclease activity"/>
    <property type="evidence" value="ECO:0007669"/>
    <property type="project" value="UniProtKB-EC"/>
</dbReference>
<evidence type="ECO:0000256" key="6">
    <source>
        <dbReference type="ARBA" id="ARBA00023004"/>
    </source>
</evidence>
<evidence type="ECO:0000313" key="12">
    <source>
        <dbReference type="EMBL" id="VYS76857.1"/>
    </source>
</evidence>
<keyword evidence="9 10" id="KW-0326">Glycosidase</keyword>
<keyword evidence="7 10" id="KW-0411">Iron-sulfur</keyword>
<dbReference type="GO" id="GO:0046872">
    <property type="term" value="F:metal ion binding"/>
    <property type="evidence" value="ECO:0007669"/>
    <property type="project" value="UniProtKB-KW"/>
</dbReference>
<dbReference type="HAMAP" id="MF_00942">
    <property type="entry name" value="Nth"/>
    <property type="match status" value="1"/>
</dbReference>
<proteinExistence type="inferred from homology"/>
<keyword evidence="3 10" id="KW-0479">Metal-binding</keyword>
<gene>
    <name evidence="12" type="primary">nth_1</name>
    <name evidence="10" type="synonym">nth</name>
    <name evidence="12" type="ORF">CULFYP111_00286</name>
</gene>
<comment type="similarity">
    <text evidence="1 10">Belongs to the Nth/MutY family.</text>
</comment>
<dbReference type="CDD" id="cd00056">
    <property type="entry name" value="ENDO3c"/>
    <property type="match status" value="1"/>
</dbReference>
<evidence type="ECO:0000256" key="1">
    <source>
        <dbReference type="ARBA" id="ARBA00008343"/>
    </source>
</evidence>
<feature type="binding site" evidence="10">
    <location>
        <position position="216"/>
    </location>
    <ligand>
        <name>[4Fe-4S] cluster</name>
        <dbReference type="ChEBI" id="CHEBI:49883"/>
    </ligand>
</feature>
<dbReference type="GO" id="GO:0019104">
    <property type="term" value="F:DNA N-glycosylase activity"/>
    <property type="evidence" value="ECO:0007669"/>
    <property type="project" value="UniProtKB-UniRule"/>
</dbReference>
<evidence type="ECO:0000256" key="8">
    <source>
        <dbReference type="ARBA" id="ARBA00023204"/>
    </source>
</evidence>
<protein>
    <recommendedName>
        <fullName evidence="10">Endonuclease III</fullName>
        <ecNumber evidence="10">4.2.99.18</ecNumber>
    </recommendedName>
    <alternativeName>
        <fullName evidence="10">DNA-(apurinic or apyrimidinic site) lyase</fullName>
    </alternativeName>
</protein>
<dbReference type="Gene3D" id="1.10.340.30">
    <property type="entry name" value="Hypothetical protein, domain 2"/>
    <property type="match status" value="1"/>
</dbReference>
<dbReference type="SMART" id="SM00525">
    <property type="entry name" value="FES"/>
    <property type="match status" value="1"/>
</dbReference>
<dbReference type="Pfam" id="PF00730">
    <property type="entry name" value="HhH-GPD"/>
    <property type="match status" value="1"/>
</dbReference>
<dbReference type="PANTHER" id="PTHR10359:SF18">
    <property type="entry name" value="ENDONUCLEASE III"/>
    <property type="match status" value="1"/>
</dbReference>
<evidence type="ECO:0000259" key="11">
    <source>
        <dbReference type="SMART" id="SM00478"/>
    </source>
</evidence>
<dbReference type="GO" id="GO:0003677">
    <property type="term" value="F:DNA binding"/>
    <property type="evidence" value="ECO:0007669"/>
    <property type="project" value="UniProtKB-UniRule"/>
</dbReference>
<dbReference type="EMBL" id="CACRSK010000001">
    <property type="protein sequence ID" value="VYS76857.1"/>
    <property type="molecule type" value="Genomic_DNA"/>
</dbReference>
<dbReference type="Pfam" id="PF00633">
    <property type="entry name" value="HHH"/>
    <property type="match status" value="1"/>
</dbReference>
<evidence type="ECO:0000256" key="4">
    <source>
        <dbReference type="ARBA" id="ARBA00022763"/>
    </source>
</evidence>
<organism evidence="12">
    <name type="scientific">Campylobacter ureolyticus</name>
    <dbReference type="NCBI Taxonomy" id="827"/>
    <lineage>
        <taxon>Bacteria</taxon>
        <taxon>Pseudomonadati</taxon>
        <taxon>Campylobacterota</taxon>
        <taxon>Epsilonproteobacteria</taxon>
        <taxon>Campylobacterales</taxon>
        <taxon>Campylobacteraceae</taxon>
        <taxon>Campylobacter</taxon>
    </lineage>
</organism>
<feature type="binding site" evidence="10">
    <location>
        <position position="210"/>
    </location>
    <ligand>
        <name>[4Fe-4S] cluster</name>
        <dbReference type="ChEBI" id="CHEBI:49883"/>
    </ligand>
</feature>
<name>A0A6N2R7R6_9BACT</name>
<evidence type="ECO:0000256" key="5">
    <source>
        <dbReference type="ARBA" id="ARBA00022801"/>
    </source>
</evidence>
<sequence length="223" mass="25361">MLNFCKISAKIFGMRTKKEINLIKELFLKHFDKPVTELKFKNLYELVVCVMLSAQCTDKRVNLITPALFSEFPDIKSLSKANLNSLKLLINSCSFFNNKAENLIKMAKSVMKNFGGEIPLNKKDLMSLAGIGQKTANVVLIEFKGENLMAVDTHVFRVSHRLDLSKAKTPELTEIDLVKAFKTELNYLHQAMVLFGRYTCKAVKPNCKECFLNEICKSKDKIL</sequence>
<evidence type="ECO:0000256" key="3">
    <source>
        <dbReference type="ARBA" id="ARBA00022723"/>
    </source>
</evidence>
<dbReference type="SUPFAM" id="SSF48150">
    <property type="entry name" value="DNA-glycosylase"/>
    <property type="match status" value="1"/>
</dbReference>
<keyword evidence="12" id="KW-0540">Nuclease</keyword>
<dbReference type="AlphaFoldDB" id="A0A6N2R7R6"/>
<dbReference type="EC" id="4.2.99.18" evidence="10"/>
<dbReference type="InterPro" id="IPR000445">
    <property type="entry name" value="HhH_motif"/>
</dbReference>
<reference evidence="12" key="1">
    <citation type="submission" date="2019-11" db="EMBL/GenBank/DDBJ databases">
        <authorList>
            <person name="Feng L."/>
        </authorList>
    </citation>
    <scope>NUCLEOTIDE SEQUENCE</scope>
    <source>
        <strain evidence="12">CUreolyticusLFYP111</strain>
    </source>
</reference>
<dbReference type="InterPro" id="IPR005759">
    <property type="entry name" value="Nth"/>
</dbReference>
<dbReference type="Gene3D" id="1.10.1670.10">
    <property type="entry name" value="Helix-hairpin-Helix base-excision DNA repair enzymes (C-terminal)"/>
    <property type="match status" value="1"/>
</dbReference>
<evidence type="ECO:0000256" key="7">
    <source>
        <dbReference type="ARBA" id="ARBA00023014"/>
    </source>
</evidence>
<keyword evidence="10 12" id="KW-0456">Lyase</keyword>
<comment type="cofactor">
    <cofactor evidence="10">
        <name>[4Fe-4S] cluster</name>
        <dbReference type="ChEBI" id="CHEBI:49883"/>
    </cofactor>
    <text evidence="10">Binds 1 [4Fe-4S] cluster.</text>
</comment>
<accession>A0A6N2R7R6</accession>
<keyword evidence="6 10" id="KW-0408">Iron</keyword>
<keyword evidence="10" id="KW-0238">DNA-binding</keyword>
<comment type="function">
    <text evidence="10">DNA repair enzyme that has both DNA N-glycosylase activity and AP-lyase activity. The DNA N-glycosylase activity releases various damaged pyrimidines from DNA by cleaving the N-glycosidic bond, leaving an AP (apurinic/apyrimidinic) site. The AP-lyase activity cleaves the phosphodiester bond 3' to the AP site by a beta-elimination, leaving a 3'-terminal unsaturated sugar and a product with a terminal 5'-phosphate.</text>
</comment>
<dbReference type="GO" id="GO:0006285">
    <property type="term" value="P:base-excision repair, AP site formation"/>
    <property type="evidence" value="ECO:0007669"/>
    <property type="project" value="TreeGrafter"/>
</dbReference>
<dbReference type="InterPro" id="IPR003651">
    <property type="entry name" value="Endonuclease3_FeS-loop_motif"/>
</dbReference>
<keyword evidence="8 10" id="KW-0234">DNA repair</keyword>
<dbReference type="InterPro" id="IPR003265">
    <property type="entry name" value="HhH-GPD_domain"/>
</dbReference>
<feature type="domain" description="HhH-GPD" evidence="11">
    <location>
        <begin position="52"/>
        <end position="198"/>
    </location>
</feature>
<feature type="binding site" evidence="10">
    <location>
        <position position="200"/>
    </location>
    <ligand>
        <name>[4Fe-4S] cluster</name>
        <dbReference type="ChEBI" id="CHEBI:49883"/>
    </ligand>
</feature>
<evidence type="ECO:0000256" key="2">
    <source>
        <dbReference type="ARBA" id="ARBA00022485"/>
    </source>
</evidence>